<evidence type="ECO:0000256" key="1">
    <source>
        <dbReference type="SAM" id="MobiDB-lite"/>
    </source>
</evidence>
<dbReference type="GO" id="GO:0034511">
    <property type="term" value="F:U3 snoRNA binding"/>
    <property type="evidence" value="ECO:0007669"/>
    <property type="project" value="TreeGrafter"/>
</dbReference>
<accession>A0AAP0LKU7</accession>
<dbReference type="PANTHER" id="PTHR12858:SF2">
    <property type="entry name" value="RIBOSOME BIOGENESIS PROTEIN BMS1 HOMOLOG"/>
    <property type="match status" value="1"/>
</dbReference>
<dbReference type="SMART" id="SM00785">
    <property type="entry name" value="AARP2CN"/>
    <property type="match status" value="1"/>
</dbReference>
<dbReference type="EMBL" id="JBCGBO010000025">
    <property type="protein sequence ID" value="KAK9175435.1"/>
    <property type="molecule type" value="Genomic_DNA"/>
</dbReference>
<dbReference type="PANTHER" id="PTHR12858">
    <property type="entry name" value="RIBOSOME BIOGENESIS PROTEIN"/>
    <property type="match status" value="1"/>
</dbReference>
<gene>
    <name evidence="3" type="ORF">WN944_027442</name>
</gene>
<dbReference type="GO" id="GO:0005525">
    <property type="term" value="F:GTP binding"/>
    <property type="evidence" value="ECO:0007669"/>
    <property type="project" value="TreeGrafter"/>
</dbReference>
<proteinExistence type="predicted"/>
<dbReference type="Pfam" id="PF08142">
    <property type="entry name" value="AARP2CN"/>
    <property type="match status" value="1"/>
</dbReference>
<dbReference type="Proteomes" id="UP001428341">
    <property type="component" value="Unassembled WGS sequence"/>
</dbReference>
<dbReference type="GO" id="GO:0030686">
    <property type="term" value="C:90S preribosome"/>
    <property type="evidence" value="ECO:0007669"/>
    <property type="project" value="TreeGrafter"/>
</dbReference>
<feature type="domain" description="AARP2CN" evidence="2">
    <location>
        <begin position="124"/>
        <end position="213"/>
    </location>
</feature>
<evidence type="ECO:0000313" key="4">
    <source>
        <dbReference type="Proteomes" id="UP001428341"/>
    </source>
</evidence>
<dbReference type="GO" id="GO:0005634">
    <property type="term" value="C:nucleus"/>
    <property type="evidence" value="ECO:0007669"/>
    <property type="project" value="InterPro"/>
</dbReference>
<dbReference type="InterPro" id="IPR012948">
    <property type="entry name" value="AARP2CN"/>
</dbReference>
<feature type="region of interest" description="Disordered" evidence="1">
    <location>
        <begin position="1"/>
        <end position="68"/>
    </location>
</feature>
<keyword evidence="4" id="KW-1185">Reference proteome</keyword>
<feature type="compositionally biased region" description="Basic and acidic residues" evidence="1">
    <location>
        <begin position="32"/>
        <end position="42"/>
    </location>
</feature>
<dbReference type="GO" id="GO:0000462">
    <property type="term" value="P:maturation of SSU-rRNA from tricistronic rRNA transcript (SSU-rRNA, 5.8S rRNA, LSU-rRNA)"/>
    <property type="evidence" value="ECO:0007669"/>
    <property type="project" value="TreeGrafter"/>
</dbReference>
<reference evidence="3 4" key="1">
    <citation type="submission" date="2024-05" db="EMBL/GenBank/DDBJ databases">
        <title>Haplotype-resolved chromosome-level genome assembly of Huyou (Citrus changshanensis).</title>
        <authorList>
            <person name="Miao C."/>
            <person name="Chen W."/>
            <person name="Wu Y."/>
            <person name="Wang L."/>
            <person name="Zhao S."/>
            <person name="Grierson D."/>
            <person name="Xu C."/>
            <person name="Chen K."/>
        </authorList>
    </citation>
    <scope>NUCLEOTIDE SEQUENCE [LARGE SCALE GENOMIC DNA]</scope>
    <source>
        <strain evidence="3">01-14</strain>
        <tissue evidence="3">Leaf</tissue>
    </source>
</reference>
<dbReference type="GO" id="GO:0003924">
    <property type="term" value="F:GTPase activity"/>
    <property type="evidence" value="ECO:0007669"/>
    <property type="project" value="TreeGrafter"/>
</dbReference>
<dbReference type="GO" id="GO:0000479">
    <property type="term" value="P:endonucleolytic cleavage of tricistronic rRNA transcript (SSU-rRNA, 5.8S rRNA, LSU-rRNA)"/>
    <property type="evidence" value="ECO:0007669"/>
    <property type="project" value="TreeGrafter"/>
</dbReference>
<name>A0AAP0LKU7_9ROSI</name>
<sequence length="328" mass="36700">MNTAANSGAMELQPHKVHRTGQSGSWAKRKPKSDINKQDNKKPNTKSFGFNSSVKSKGSQMRTTKKEQRWLHIPTIDRSYGGPPLYVVVVQGPPQVGKSLLMKCLLKHYTKHKVPEVRGPVTVVSEVPFFDWRTCCPYVVVDRFEDVTPPERVHMNNKCDRNITIYGYLRGCNQGTKSCNLHGMLVSMTALKVHIAGVGDYSLAGVTGLADPWPLPSAAKKKGLCDKEKLFYAPMSGLGDLLYDTDAVYINIIDHFVQFSNMDDENGKLNCRGKAQDVGEMLVKLFQNPKYSIDEKLEKSFISVFSCKPNISSDATNNAKIWMMILYS</sequence>
<dbReference type="InterPro" id="IPR027417">
    <property type="entry name" value="P-loop_NTPase"/>
</dbReference>
<dbReference type="SUPFAM" id="SSF52540">
    <property type="entry name" value="P-loop containing nucleoside triphosphate hydrolases"/>
    <property type="match status" value="1"/>
</dbReference>
<evidence type="ECO:0000259" key="2">
    <source>
        <dbReference type="SMART" id="SM00785"/>
    </source>
</evidence>
<organism evidence="3 4">
    <name type="scientific">Citrus x changshan-huyou</name>
    <dbReference type="NCBI Taxonomy" id="2935761"/>
    <lineage>
        <taxon>Eukaryota</taxon>
        <taxon>Viridiplantae</taxon>
        <taxon>Streptophyta</taxon>
        <taxon>Embryophyta</taxon>
        <taxon>Tracheophyta</taxon>
        <taxon>Spermatophyta</taxon>
        <taxon>Magnoliopsida</taxon>
        <taxon>eudicotyledons</taxon>
        <taxon>Gunneridae</taxon>
        <taxon>Pentapetalae</taxon>
        <taxon>rosids</taxon>
        <taxon>malvids</taxon>
        <taxon>Sapindales</taxon>
        <taxon>Rutaceae</taxon>
        <taxon>Aurantioideae</taxon>
        <taxon>Citrus</taxon>
    </lineage>
</organism>
<protein>
    <recommendedName>
        <fullName evidence="2">AARP2CN domain-containing protein</fullName>
    </recommendedName>
</protein>
<dbReference type="InterPro" id="IPR039761">
    <property type="entry name" value="Bms1/Tsr1"/>
</dbReference>
<evidence type="ECO:0000313" key="3">
    <source>
        <dbReference type="EMBL" id="KAK9175435.1"/>
    </source>
</evidence>
<dbReference type="AlphaFoldDB" id="A0AAP0LKU7"/>
<comment type="caution">
    <text evidence="3">The sequence shown here is derived from an EMBL/GenBank/DDBJ whole genome shotgun (WGS) entry which is preliminary data.</text>
</comment>
<feature type="compositionally biased region" description="Polar residues" evidence="1">
    <location>
        <begin position="45"/>
        <end position="62"/>
    </location>
</feature>